<feature type="zinc finger region" description="C3H1-type" evidence="1">
    <location>
        <begin position="147"/>
        <end position="169"/>
    </location>
</feature>
<dbReference type="Proteomes" id="UP000186817">
    <property type="component" value="Unassembled WGS sequence"/>
</dbReference>
<evidence type="ECO:0000256" key="2">
    <source>
        <dbReference type="SAM" id="MobiDB-lite"/>
    </source>
</evidence>
<dbReference type="PROSITE" id="PS50103">
    <property type="entry name" value="ZF_C3H1"/>
    <property type="match status" value="1"/>
</dbReference>
<evidence type="ECO:0000256" key="1">
    <source>
        <dbReference type="PROSITE-ProRule" id="PRU00723"/>
    </source>
</evidence>
<evidence type="ECO:0000259" key="3">
    <source>
        <dbReference type="PROSITE" id="PS50103"/>
    </source>
</evidence>
<evidence type="ECO:0000313" key="4">
    <source>
        <dbReference type="EMBL" id="OLP93788.1"/>
    </source>
</evidence>
<dbReference type="GO" id="GO:0008270">
    <property type="term" value="F:zinc ion binding"/>
    <property type="evidence" value="ECO:0007669"/>
    <property type="project" value="UniProtKB-KW"/>
</dbReference>
<dbReference type="InterPro" id="IPR000571">
    <property type="entry name" value="Znf_CCCH"/>
</dbReference>
<sequence>MRKLIIVRCIRPDRVLPAVQVFVAARRFTFIDVDDVEVEATGLRKSESMPVLSTTFDPDIEAHVSETQQREYVNSLPNQAAPAPRPANRATDGPEVVEEQAEMPAEPVVVQNGEVECEQATEEFFPPPSLDWPSCGSVGHPELCCRPCVHYGAGRCAEGNSCGYCHMPHHVQPKLDKLQRTFVQELPPAALLATILPCLHARAQASGIAEPASSILRLVEAKLAELGAPEPGRVNLKKLKNLAKALSKMSFSNLLKRFDVFTSPRKLRMSTVFEPGISLHVPVPVKEGCHGSTRGYPVSGAFRT</sequence>
<proteinExistence type="predicted"/>
<keyword evidence="1" id="KW-0479">Metal-binding</keyword>
<reference evidence="4 5" key="1">
    <citation type="submission" date="2016-02" db="EMBL/GenBank/DDBJ databases">
        <title>Genome analysis of coral dinoflagellate symbionts highlights evolutionary adaptations to a symbiotic lifestyle.</title>
        <authorList>
            <person name="Aranda M."/>
            <person name="Li Y."/>
            <person name="Liew Y.J."/>
            <person name="Baumgarten S."/>
            <person name="Simakov O."/>
            <person name="Wilson M."/>
            <person name="Piel J."/>
            <person name="Ashoor H."/>
            <person name="Bougouffa S."/>
            <person name="Bajic V.B."/>
            <person name="Ryu T."/>
            <person name="Ravasi T."/>
            <person name="Bayer T."/>
            <person name="Micklem G."/>
            <person name="Kim H."/>
            <person name="Bhak J."/>
            <person name="Lajeunesse T.C."/>
            <person name="Voolstra C.R."/>
        </authorList>
    </citation>
    <scope>NUCLEOTIDE SEQUENCE [LARGE SCALE GENOMIC DNA]</scope>
    <source>
        <strain evidence="4 5">CCMP2467</strain>
    </source>
</reference>
<gene>
    <name evidence="4" type="ORF">AK812_SmicGene24258</name>
</gene>
<accession>A0A1Q9DF39</accession>
<protein>
    <recommendedName>
        <fullName evidence="3">C3H1-type domain-containing protein</fullName>
    </recommendedName>
</protein>
<feature type="compositionally biased region" description="Low complexity" evidence="2">
    <location>
        <begin position="77"/>
        <end position="90"/>
    </location>
</feature>
<name>A0A1Q9DF39_SYMMI</name>
<evidence type="ECO:0000313" key="5">
    <source>
        <dbReference type="Proteomes" id="UP000186817"/>
    </source>
</evidence>
<feature type="domain" description="C3H1-type" evidence="3">
    <location>
        <begin position="147"/>
        <end position="169"/>
    </location>
</feature>
<keyword evidence="1" id="KW-0863">Zinc-finger</keyword>
<comment type="caution">
    <text evidence="4">The sequence shown here is derived from an EMBL/GenBank/DDBJ whole genome shotgun (WGS) entry which is preliminary data.</text>
</comment>
<organism evidence="4 5">
    <name type="scientific">Symbiodinium microadriaticum</name>
    <name type="common">Dinoflagellate</name>
    <name type="synonym">Zooxanthella microadriatica</name>
    <dbReference type="NCBI Taxonomy" id="2951"/>
    <lineage>
        <taxon>Eukaryota</taxon>
        <taxon>Sar</taxon>
        <taxon>Alveolata</taxon>
        <taxon>Dinophyceae</taxon>
        <taxon>Suessiales</taxon>
        <taxon>Symbiodiniaceae</taxon>
        <taxon>Symbiodinium</taxon>
    </lineage>
</organism>
<dbReference type="AlphaFoldDB" id="A0A1Q9DF39"/>
<feature type="region of interest" description="Disordered" evidence="2">
    <location>
        <begin position="76"/>
        <end position="100"/>
    </location>
</feature>
<dbReference type="EMBL" id="LSRX01000569">
    <property type="protein sequence ID" value="OLP93788.1"/>
    <property type="molecule type" value="Genomic_DNA"/>
</dbReference>
<keyword evidence="1" id="KW-0862">Zinc</keyword>
<keyword evidence="5" id="KW-1185">Reference proteome</keyword>